<dbReference type="Proteomes" id="UP000039865">
    <property type="component" value="Unassembled WGS sequence"/>
</dbReference>
<gene>
    <name evidence="2" type="primary">Contig12673.g13526</name>
    <name evidence="2" type="ORF">STYLEM_8769</name>
</gene>
<reference evidence="2 3" key="1">
    <citation type="submission" date="2014-06" db="EMBL/GenBank/DDBJ databases">
        <authorList>
            <person name="Swart Estienne"/>
        </authorList>
    </citation>
    <scope>NUCLEOTIDE SEQUENCE [LARGE SCALE GENOMIC DNA]</scope>
    <source>
        <strain evidence="2 3">130c</strain>
    </source>
</reference>
<name>A0A078AE31_STYLE</name>
<evidence type="ECO:0000313" key="2">
    <source>
        <dbReference type="EMBL" id="CDW79777.1"/>
    </source>
</evidence>
<dbReference type="InParanoid" id="A0A078AE31"/>
<dbReference type="EMBL" id="CCKQ01008332">
    <property type="protein sequence ID" value="CDW79777.1"/>
    <property type="molecule type" value="Genomic_DNA"/>
</dbReference>
<feature type="region of interest" description="Disordered" evidence="1">
    <location>
        <begin position="715"/>
        <end position="735"/>
    </location>
</feature>
<sequence length="1349" mass="158326">MHQGRDRTKMDSSTQLTILANQAFSDAADEINYLASLDPQEFYSFSINLHSLRLYELTIVTYNIRVPILLQKDEIFVKTEINEDFLMPRENRKSKAIEEVNQRVYDMKSHFLGERTTQPQIEVQAETKWQSKGYPVEKNGAEIFSTKQLDQPISYLMIEFLAVAIGPKHCDFELRDYRSGKPMGRIFFDISVAQLQMIEVDLHDLTCKFNHKEDRPLYTQFKAMHNNDIPKISEPTATQTGKFKKDKNQTHFKWKHSDNLFETQAVQQEVSLESLKNSTLQLLVKIDGTYTDQQKARVLEKVEIMNRKSRLSEDQSNAQDGQEDMPFIIEDLAQNNESQTFQDKPSEHFLMAPKEETIDRIRPYSPQNQKNRNQSVLLNFEQKSNLFLELTKNKSVLNQNGDSSPVTGDMRRSRSIKSNMQRNGNVMTEAKDYYKSYSKVDDRLATETDLVGECYLGFSKLLQSEYRQYERKESFILQNKMSFVYKQNLSQSFMSKGNSEYNGGAKARLEFSLSQSENPSKKAKNEKKSFQEQLWFMGKVIGSIKGNFKVTNIPIMQQMALGILTEKGIVMNQIPMLIQDGESGSIINSMKRSQKNEKITQLIDLTQQLKKLDIQKQKARMASKQNNEKEKILHDIQVLIKDDHKHVNSSIFKYQDELDLIRGQYALIELAFHCLMFAENVRYEFKRDYYEILQFIMNRGELKLNHLALSSDMLQQSSTGNNKQQTESSKESNSNLPFEKIKQEKIKVAQFYQKLLFQTLDDCLTKFCRKDVEPYMRSYLENQISLGFFRVPKFQTIFLECLKNEDQEMFIQEWKGVNWDLNDKSEYVNQGLIKLFDWQLHFFQHIPTSPEVEDANRCLRRVEVNQKWQTRIKKRSVAYFQIIRNWSEFIQKTVQTYSLFWQDIPGYRYILKSIIIEMKTRPVNEYPDPLIDATLALINNSSLLTVFVQIVFLKTNAYDSETLQSTMSLVLKWINQIERMGLQFPSNFDFPFFFKGILISLEIDHSITIPRTMYVLYKTLHFLPIDQRSFIINEVLSKFFYKLFFSWSYTVRDVFMSLLLYQIEYAYFHRTTSYLGMMEQSFVRSFKEESQTLQSSGSLVQKEHIRMSRQKSLDVIKNSIKQYKQILEQNPNDAVEAFDRQINLRNSRISELGRHHFITQKTTVMSTNLDAQIDMPTLQNSSSANDKVLIGRNSQQTQILQGFIRDHNVYRRKIKEILVLEQYFNQQDEFNKSSSKSFNQLQSASFMMAQSNQINNTESLSRENFMIDISSDSSTDKSAKIIECIPKELRVYIKHALKDFIRNEEEFEEWKKSLHLKPSTDFISSLPDFNMEKSMPVEDDENLEKAEEW</sequence>
<dbReference type="OrthoDB" id="296767at2759"/>
<dbReference type="PANTHER" id="PTHR35397:SF1">
    <property type="entry name" value="ARMADILLO-LIKE HELICAL DOMAIN-CONTAINING PROTEIN"/>
    <property type="match status" value="1"/>
</dbReference>
<organism evidence="2 3">
    <name type="scientific">Stylonychia lemnae</name>
    <name type="common">Ciliate</name>
    <dbReference type="NCBI Taxonomy" id="5949"/>
    <lineage>
        <taxon>Eukaryota</taxon>
        <taxon>Sar</taxon>
        <taxon>Alveolata</taxon>
        <taxon>Ciliophora</taxon>
        <taxon>Intramacronucleata</taxon>
        <taxon>Spirotrichea</taxon>
        <taxon>Stichotrichia</taxon>
        <taxon>Sporadotrichida</taxon>
        <taxon>Oxytrichidae</taxon>
        <taxon>Stylonychinae</taxon>
        <taxon>Stylonychia</taxon>
    </lineage>
</organism>
<dbReference type="PANTHER" id="PTHR35397">
    <property type="entry name" value="C2 DOMAIN-CONTAINING PROTEIN-RELATED"/>
    <property type="match status" value="1"/>
</dbReference>
<dbReference type="Pfam" id="PF08578">
    <property type="entry name" value="DUF1765"/>
    <property type="match status" value="1"/>
</dbReference>
<accession>A0A078AE31</accession>
<proteinExistence type="predicted"/>
<evidence type="ECO:0000256" key="1">
    <source>
        <dbReference type="SAM" id="MobiDB-lite"/>
    </source>
</evidence>
<evidence type="ECO:0000313" key="3">
    <source>
        <dbReference type="Proteomes" id="UP000039865"/>
    </source>
</evidence>
<protein>
    <submittedName>
        <fullName evidence="2">Uncharacterized protein</fullName>
    </submittedName>
</protein>
<keyword evidence="3" id="KW-1185">Reference proteome</keyword>
<dbReference type="InterPro" id="IPR013887">
    <property type="entry name" value="UPF0592"/>
</dbReference>